<dbReference type="Proteomes" id="UP000246991">
    <property type="component" value="Unassembled WGS sequence"/>
</dbReference>
<comment type="caution">
    <text evidence="2">The sequence shown here is derived from an EMBL/GenBank/DDBJ whole genome shotgun (WGS) entry which is preliminary data.</text>
</comment>
<evidence type="ECO:0000256" key="1">
    <source>
        <dbReference type="SAM" id="MobiDB-lite"/>
    </source>
</evidence>
<reference evidence="2 3" key="1">
    <citation type="submission" date="2018-03" db="EMBL/GenBank/DDBJ databases">
        <title>Genomes of Pezizomycetes fungi and the evolution of truffles.</title>
        <authorList>
            <person name="Murat C."/>
            <person name="Payen T."/>
            <person name="Noel B."/>
            <person name="Kuo A."/>
            <person name="Martin F.M."/>
        </authorList>
    </citation>
    <scope>NUCLEOTIDE SEQUENCE [LARGE SCALE GENOMIC DNA]</scope>
    <source>
        <strain evidence="2">091103-1</strain>
    </source>
</reference>
<gene>
    <name evidence="2" type="ORF">C7212DRAFT_320180</name>
</gene>
<keyword evidence="3" id="KW-1185">Reference proteome</keyword>
<dbReference type="EMBL" id="PYWC01000030">
    <property type="protein sequence ID" value="PWW76778.1"/>
    <property type="molecule type" value="Genomic_DNA"/>
</dbReference>
<feature type="region of interest" description="Disordered" evidence="1">
    <location>
        <begin position="37"/>
        <end position="86"/>
    </location>
</feature>
<name>A0A317SQW3_9PEZI</name>
<accession>A0A317SQW3</accession>
<evidence type="ECO:0000313" key="3">
    <source>
        <dbReference type="Proteomes" id="UP000246991"/>
    </source>
</evidence>
<evidence type="ECO:0000313" key="2">
    <source>
        <dbReference type="EMBL" id="PWW76778.1"/>
    </source>
</evidence>
<proteinExistence type="predicted"/>
<organism evidence="2 3">
    <name type="scientific">Tuber magnatum</name>
    <name type="common">white Piedmont truffle</name>
    <dbReference type="NCBI Taxonomy" id="42249"/>
    <lineage>
        <taxon>Eukaryota</taxon>
        <taxon>Fungi</taxon>
        <taxon>Dikarya</taxon>
        <taxon>Ascomycota</taxon>
        <taxon>Pezizomycotina</taxon>
        <taxon>Pezizomycetes</taxon>
        <taxon>Pezizales</taxon>
        <taxon>Tuberaceae</taxon>
        <taxon>Tuber</taxon>
    </lineage>
</organism>
<dbReference type="AlphaFoldDB" id="A0A317SQW3"/>
<protein>
    <submittedName>
        <fullName evidence="2">Uncharacterized protein</fullName>
    </submittedName>
</protein>
<sequence>MLAVAEILLHVQSYRQFGVVTYIKSTHFFQTTTSDLPGTAVRSPNPASPSIRTREPADEGNIIITTNSAKKRRVRDATEVRPPAIL</sequence>